<evidence type="ECO:0000313" key="1">
    <source>
        <dbReference type="EMBL" id="GAH43495.1"/>
    </source>
</evidence>
<reference evidence="1" key="1">
    <citation type="journal article" date="2014" name="Front. Microbiol.">
        <title>High frequency of phylogenetically diverse reductive dehalogenase-homologous genes in deep subseafloor sedimentary metagenomes.</title>
        <authorList>
            <person name="Kawai M."/>
            <person name="Futagami T."/>
            <person name="Toyoda A."/>
            <person name="Takaki Y."/>
            <person name="Nishi S."/>
            <person name="Hori S."/>
            <person name="Arai W."/>
            <person name="Tsubouchi T."/>
            <person name="Morono Y."/>
            <person name="Uchiyama I."/>
            <person name="Ito T."/>
            <person name="Fujiyama A."/>
            <person name="Inagaki F."/>
            <person name="Takami H."/>
        </authorList>
    </citation>
    <scope>NUCLEOTIDE SEQUENCE</scope>
    <source>
        <strain evidence="1">Expedition CK06-06</strain>
    </source>
</reference>
<protein>
    <submittedName>
        <fullName evidence="1">Uncharacterized protein</fullName>
    </submittedName>
</protein>
<accession>X1GFC8</accession>
<name>X1GFC8_9ZZZZ</name>
<comment type="caution">
    <text evidence="1">The sequence shown here is derived from an EMBL/GenBank/DDBJ whole genome shotgun (WGS) entry which is preliminary data.</text>
</comment>
<dbReference type="AlphaFoldDB" id="X1GFC8"/>
<gene>
    <name evidence="1" type="ORF">S03H2_24996</name>
</gene>
<sequence length="48" mass="4921">MKTIVAIICIALLLAFALWQGINGALLSTGIAVIAGLGGYAIHKTKNP</sequence>
<organism evidence="1">
    <name type="scientific">marine sediment metagenome</name>
    <dbReference type="NCBI Taxonomy" id="412755"/>
    <lineage>
        <taxon>unclassified sequences</taxon>
        <taxon>metagenomes</taxon>
        <taxon>ecological metagenomes</taxon>
    </lineage>
</organism>
<proteinExistence type="predicted"/>
<dbReference type="EMBL" id="BARU01014031">
    <property type="protein sequence ID" value="GAH43495.1"/>
    <property type="molecule type" value="Genomic_DNA"/>
</dbReference>